<reference evidence="2 3" key="1">
    <citation type="submission" date="2021-12" db="EMBL/GenBank/DDBJ databases">
        <title>Discovery of the Pendulisporaceae a myxobacterial family with distinct sporulation behavior and unique specialized metabolism.</title>
        <authorList>
            <person name="Garcia R."/>
            <person name="Popoff A."/>
            <person name="Bader C.D."/>
            <person name="Loehr J."/>
            <person name="Walesch S."/>
            <person name="Walt C."/>
            <person name="Boldt J."/>
            <person name="Bunk B."/>
            <person name="Haeckl F.J.F.P.J."/>
            <person name="Gunesch A.P."/>
            <person name="Birkelbach J."/>
            <person name="Nuebel U."/>
            <person name="Pietschmann T."/>
            <person name="Bach T."/>
            <person name="Mueller R."/>
        </authorList>
    </citation>
    <scope>NUCLEOTIDE SEQUENCE [LARGE SCALE GENOMIC DNA]</scope>
    <source>
        <strain evidence="2 3">MSr11954</strain>
    </source>
</reference>
<evidence type="ECO:0000259" key="1">
    <source>
        <dbReference type="Pfam" id="PF05685"/>
    </source>
</evidence>
<dbReference type="Gene3D" id="3.90.1570.10">
    <property type="entry name" value="tt1808, chain A"/>
    <property type="match status" value="1"/>
</dbReference>
<sequence length="198" mass="22293">MNTARPVFDPTAPNDPEVEAAFEAAPPEVVAELLDGQLYTSPRPRPRHARTKTRLVSLLGRSFDAGIDGPGGWVMLVEPELHLGPKPDKVVPDLAGWHRDRLPSTVFDEGAPAGIRIRPDWVCEILSDSTVQLDRGKKMRIYRREGVGHLWLLSPKLELLEVYRLERETWVLLDTYEAEVRAEPFDSIDLPLSALWAE</sequence>
<evidence type="ECO:0000313" key="2">
    <source>
        <dbReference type="EMBL" id="WXB11301.1"/>
    </source>
</evidence>
<protein>
    <submittedName>
        <fullName evidence="2">Uma2 family endonuclease</fullName>
    </submittedName>
</protein>
<name>A0ABZ2LK52_9BACT</name>
<keyword evidence="2" id="KW-0540">Nuclease</keyword>
<organism evidence="2 3">
    <name type="scientific">Pendulispora albinea</name>
    <dbReference type="NCBI Taxonomy" id="2741071"/>
    <lineage>
        <taxon>Bacteria</taxon>
        <taxon>Pseudomonadati</taxon>
        <taxon>Myxococcota</taxon>
        <taxon>Myxococcia</taxon>
        <taxon>Myxococcales</taxon>
        <taxon>Sorangiineae</taxon>
        <taxon>Pendulisporaceae</taxon>
        <taxon>Pendulispora</taxon>
    </lineage>
</organism>
<keyword evidence="2" id="KW-0378">Hydrolase</keyword>
<keyword evidence="2" id="KW-0255">Endonuclease</keyword>
<feature type="domain" description="Putative restriction endonuclease" evidence="1">
    <location>
        <begin position="24"/>
        <end position="184"/>
    </location>
</feature>
<dbReference type="GO" id="GO:0004519">
    <property type="term" value="F:endonuclease activity"/>
    <property type="evidence" value="ECO:0007669"/>
    <property type="project" value="UniProtKB-KW"/>
</dbReference>
<dbReference type="PANTHER" id="PTHR34107">
    <property type="entry name" value="SLL0198 PROTEIN-RELATED"/>
    <property type="match status" value="1"/>
</dbReference>
<dbReference type="RefSeq" id="WP_394820916.1">
    <property type="nucleotide sequence ID" value="NZ_CP089984.1"/>
</dbReference>
<accession>A0ABZ2LK52</accession>
<dbReference type="EMBL" id="CP089984">
    <property type="protein sequence ID" value="WXB11301.1"/>
    <property type="molecule type" value="Genomic_DNA"/>
</dbReference>
<keyword evidence="3" id="KW-1185">Reference proteome</keyword>
<dbReference type="CDD" id="cd06260">
    <property type="entry name" value="DUF820-like"/>
    <property type="match status" value="1"/>
</dbReference>
<dbReference type="InterPro" id="IPR011335">
    <property type="entry name" value="Restrct_endonuc-II-like"/>
</dbReference>
<dbReference type="SUPFAM" id="SSF52980">
    <property type="entry name" value="Restriction endonuclease-like"/>
    <property type="match status" value="1"/>
</dbReference>
<dbReference type="Pfam" id="PF05685">
    <property type="entry name" value="Uma2"/>
    <property type="match status" value="1"/>
</dbReference>
<dbReference type="InterPro" id="IPR012296">
    <property type="entry name" value="Nuclease_put_TT1808"/>
</dbReference>
<gene>
    <name evidence="2" type="ORF">LZC94_25940</name>
</gene>
<dbReference type="PANTHER" id="PTHR34107:SF4">
    <property type="entry name" value="SLL1222 PROTEIN"/>
    <property type="match status" value="1"/>
</dbReference>
<proteinExistence type="predicted"/>
<dbReference type="InterPro" id="IPR008538">
    <property type="entry name" value="Uma2"/>
</dbReference>
<dbReference type="Proteomes" id="UP001370348">
    <property type="component" value="Chromosome"/>
</dbReference>
<evidence type="ECO:0000313" key="3">
    <source>
        <dbReference type="Proteomes" id="UP001370348"/>
    </source>
</evidence>